<evidence type="ECO:0008006" key="2">
    <source>
        <dbReference type="Google" id="ProtNLM"/>
    </source>
</evidence>
<organism evidence="1">
    <name type="scientific">marine sediment metagenome</name>
    <dbReference type="NCBI Taxonomy" id="412755"/>
    <lineage>
        <taxon>unclassified sequences</taxon>
        <taxon>metagenomes</taxon>
        <taxon>ecological metagenomes</taxon>
    </lineage>
</organism>
<reference evidence="1" key="1">
    <citation type="journal article" date="2015" name="Nature">
        <title>Complex archaea that bridge the gap between prokaryotes and eukaryotes.</title>
        <authorList>
            <person name="Spang A."/>
            <person name="Saw J.H."/>
            <person name="Jorgensen S.L."/>
            <person name="Zaremba-Niedzwiedzka K."/>
            <person name="Martijn J."/>
            <person name="Lind A.E."/>
            <person name="van Eijk R."/>
            <person name="Schleper C."/>
            <person name="Guy L."/>
            <person name="Ettema T.J."/>
        </authorList>
    </citation>
    <scope>NUCLEOTIDE SEQUENCE</scope>
</reference>
<comment type="caution">
    <text evidence="1">The sequence shown here is derived from an EMBL/GenBank/DDBJ whole genome shotgun (WGS) entry which is preliminary data.</text>
</comment>
<dbReference type="EMBL" id="LAZR01012884">
    <property type="protein sequence ID" value="KKM24642.1"/>
    <property type="molecule type" value="Genomic_DNA"/>
</dbReference>
<evidence type="ECO:0000313" key="1">
    <source>
        <dbReference type="EMBL" id="KKM24642.1"/>
    </source>
</evidence>
<gene>
    <name evidence="1" type="ORF">LCGC14_1603150</name>
</gene>
<protein>
    <recommendedName>
        <fullName evidence="2">CSD domain-containing protein</fullName>
    </recommendedName>
</protein>
<accession>A0A0F9IAZ3</accession>
<feature type="non-terminal residue" evidence="1">
    <location>
        <position position="58"/>
    </location>
</feature>
<proteinExistence type="predicted"/>
<dbReference type="AlphaFoldDB" id="A0A0F9IAZ3"/>
<name>A0A0F9IAZ3_9ZZZZ</name>
<sequence length="58" mass="6228">MTEGKDTVSGTVARVIPWKTGKGYFLNIADDSNDYYGFGKCKGEVGCFVELEVSEGTG</sequence>